<gene>
    <name evidence="1" type="ORF">EJ377_00425</name>
</gene>
<reference evidence="1 2" key="1">
    <citation type="submission" date="2018-12" db="EMBL/GenBank/DDBJ databases">
        <title>Draft Genome Sequence of Chryseobacterium arthrosphaerae strain ED882-96 Isolated from the Blood of a Patient with Liver Cirrhosis in Taiwan.</title>
        <authorList>
            <person name="Lin J.-N."/>
            <person name="Lai C.-H."/>
            <person name="Yang C.-H."/>
            <person name="Huang Y.-H."/>
        </authorList>
    </citation>
    <scope>NUCLEOTIDE SEQUENCE [LARGE SCALE GENOMIC DNA]</scope>
    <source>
        <strain evidence="1 2">ED882-96</strain>
    </source>
</reference>
<evidence type="ECO:0000313" key="1">
    <source>
        <dbReference type="EMBL" id="RTZ49245.1"/>
    </source>
</evidence>
<name>A0A3S0QVC9_9FLAO</name>
<accession>A0A3S0QVC9</accession>
<organism evidence="1 2">
    <name type="scientific">Chryseobacterium arthrosphaerae</name>
    <dbReference type="NCBI Taxonomy" id="651561"/>
    <lineage>
        <taxon>Bacteria</taxon>
        <taxon>Pseudomonadati</taxon>
        <taxon>Bacteroidota</taxon>
        <taxon>Flavobacteriia</taxon>
        <taxon>Flavobacteriales</taxon>
        <taxon>Weeksellaceae</taxon>
        <taxon>Chryseobacterium group</taxon>
        <taxon>Chryseobacterium</taxon>
    </lineage>
</organism>
<dbReference type="AlphaFoldDB" id="A0A3S0QVC9"/>
<dbReference type="EMBL" id="RYFC01000001">
    <property type="protein sequence ID" value="RTZ49245.1"/>
    <property type="molecule type" value="Genomic_DNA"/>
</dbReference>
<proteinExistence type="predicted"/>
<dbReference type="Proteomes" id="UP000276953">
    <property type="component" value="Unassembled WGS sequence"/>
</dbReference>
<evidence type="ECO:0000313" key="2">
    <source>
        <dbReference type="Proteomes" id="UP000276953"/>
    </source>
</evidence>
<protein>
    <submittedName>
        <fullName evidence="1">Uncharacterized protein</fullName>
    </submittedName>
</protein>
<sequence length="82" mass="9220">MDFETIWTLLANTIIYGGVYTDFANTNKVRSFGLLNSKLDITQLQQMGPGCFVIGNNLTNQINYTFLFTETASMIQTQISVQ</sequence>
<comment type="caution">
    <text evidence="1">The sequence shown here is derived from an EMBL/GenBank/DDBJ whole genome shotgun (WGS) entry which is preliminary data.</text>
</comment>